<dbReference type="SUPFAM" id="SSF51735">
    <property type="entry name" value="NAD(P)-binding Rossmann-fold domains"/>
    <property type="match status" value="1"/>
</dbReference>
<dbReference type="RefSeq" id="WP_154405221.1">
    <property type="nucleotide sequence ID" value="NZ_VUNR01000001.1"/>
</dbReference>
<dbReference type="Proteomes" id="UP000433181">
    <property type="component" value="Unassembled WGS sequence"/>
</dbReference>
<sequence>MNNLPELMKFYKGKKVFVTGDTGFKGTWLCKLLTMAQAEVTGYALPSASREAAEFFHRSGVAECVRHVNGDVRDYATLHKAFEAAAPEIIFHLAAQPLVLKSYENPLETYAVNVMGTANLLECARHSESVRSLLNVTTDKVYENNEWCWGYRETDVLNGYDPYSNSKSCSELVTSSYRKSFLHPAGIAVSTARAGNVIGGGDFAENRIIPDCIRAAISGREIAIRSPHSVRPYQHVLEPLSAYLLMAARQMDNPELSGCYNIGPDDTDCTTTEKLVQLFCRAWGYGATWRCINAVQPHEANFLKLDCSRIKAVLGWQPHWHIEEAVQHTVAWAKAYYAGDNIAGLMEDQIREFGFGEVDRI</sequence>
<accession>A0A6I2U7I6</accession>
<dbReference type="Gene3D" id="3.40.50.720">
    <property type="entry name" value="NAD(P)-binding Rossmann-like Domain"/>
    <property type="match status" value="1"/>
</dbReference>
<dbReference type="NCBIfam" id="TIGR02622">
    <property type="entry name" value="CDP_4_6_dhtase"/>
    <property type="match status" value="1"/>
</dbReference>
<name>A0A6I2U7I6_9FIRM</name>
<dbReference type="GeneID" id="96777373"/>
<protein>
    <submittedName>
        <fullName evidence="2">CDP-glucose 4,6-dehydratase</fullName>
        <ecNumber evidence="2">4.2.1.45</ecNumber>
    </submittedName>
</protein>
<comment type="caution">
    <text evidence="2">The sequence shown here is derived from an EMBL/GenBank/DDBJ whole genome shotgun (WGS) entry which is preliminary data.</text>
</comment>
<organism evidence="2 3">
    <name type="scientific">Anaerovibrio slackiae</name>
    <dbReference type="NCBI Taxonomy" id="2652309"/>
    <lineage>
        <taxon>Bacteria</taxon>
        <taxon>Bacillati</taxon>
        <taxon>Bacillota</taxon>
        <taxon>Negativicutes</taxon>
        <taxon>Selenomonadales</taxon>
        <taxon>Selenomonadaceae</taxon>
        <taxon>Anaerovibrio</taxon>
    </lineage>
</organism>
<dbReference type="EMBL" id="VUNR01000001">
    <property type="protein sequence ID" value="MSU07468.1"/>
    <property type="molecule type" value="Genomic_DNA"/>
</dbReference>
<keyword evidence="3" id="KW-1185">Reference proteome</keyword>
<dbReference type="EC" id="4.2.1.45" evidence="2"/>
<keyword evidence="2" id="KW-0456">Lyase</keyword>
<feature type="domain" description="NAD(P)-binding" evidence="1">
    <location>
        <begin position="17"/>
        <end position="328"/>
    </location>
</feature>
<evidence type="ECO:0000313" key="2">
    <source>
        <dbReference type="EMBL" id="MSU07468.1"/>
    </source>
</evidence>
<dbReference type="PANTHER" id="PTHR43000">
    <property type="entry name" value="DTDP-D-GLUCOSE 4,6-DEHYDRATASE-RELATED"/>
    <property type="match status" value="1"/>
</dbReference>
<dbReference type="Pfam" id="PF16363">
    <property type="entry name" value="GDP_Man_Dehyd"/>
    <property type="match status" value="1"/>
</dbReference>
<dbReference type="InterPro" id="IPR013445">
    <property type="entry name" value="CDP_4_6_deHydtase"/>
</dbReference>
<dbReference type="InterPro" id="IPR036291">
    <property type="entry name" value="NAD(P)-bd_dom_sf"/>
</dbReference>
<dbReference type="CDD" id="cd05252">
    <property type="entry name" value="CDP_GD_SDR_e"/>
    <property type="match status" value="1"/>
</dbReference>
<dbReference type="GO" id="GO:0047733">
    <property type="term" value="F:CDP-glucose 4,6-dehydratase activity"/>
    <property type="evidence" value="ECO:0007669"/>
    <property type="project" value="UniProtKB-EC"/>
</dbReference>
<evidence type="ECO:0000313" key="3">
    <source>
        <dbReference type="Proteomes" id="UP000433181"/>
    </source>
</evidence>
<dbReference type="AlphaFoldDB" id="A0A6I2U7I6"/>
<dbReference type="InterPro" id="IPR016040">
    <property type="entry name" value="NAD(P)-bd_dom"/>
</dbReference>
<evidence type="ECO:0000259" key="1">
    <source>
        <dbReference type="Pfam" id="PF16363"/>
    </source>
</evidence>
<reference evidence="2 3" key="1">
    <citation type="submission" date="2019-08" db="EMBL/GenBank/DDBJ databases">
        <title>In-depth cultivation of the pig gut microbiome towards novel bacterial diversity and tailored functional studies.</title>
        <authorList>
            <person name="Wylensek D."/>
            <person name="Hitch T.C.A."/>
            <person name="Clavel T."/>
        </authorList>
    </citation>
    <scope>NUCLEOTIDE SEQUENCE [LARGE SCALE GENOMIC DNA]</scope>
    <source>
        <strain evidence="2 3">WCA-693-APC-5D-A</strain>
    </source>
</reference>
<proteinExistence type="predicted"/>
<dbReference type="Gene3D" id="3.90.25.10">
    <property type="entry name" value="UDP-galactose 4-epimerase, domain 1"/>
    <property type="match status" value="1"/>
</dbReference>
<gene>
    <name evidence="2" type="primary">rfbG</name>
    <name evidence="2" type="ORF">FYJ84_00425</name>
</gene>